<evidence type="ECO:0000256" key="2">
    <source>
        <dbReference type="ARBA" id="ARBA00022723"/>
    </source>
</evidence>
<dbReference type="CDD" id="cd18137">
    <property type="entry name" value="HLD_clamp_pol_III_gamma_tau"/>
    <property type="match status" value="1"/>
</dbReference>
<feature type="region of interest" description="Disordered" evidence="6">
    <location>
        <begin position="84"/>
        <end position="110"/>
    </location>
</feature>
<evidence type="ECO:0000259" key="7">
    <source>
        <dbReference type="Pfam" id="PF23007"/>
    </source>
</evidence>
<dbReference type="InterPro" id="IPR045085">
    <property type="entry name" value="HLD_clamp_pol_III_gamma_tau"/>
</dbReference>
<evidence type="ECO:0000256" key="5">
    <source>
        <dbReference type="ARBA" id="ARBA00022840"/>
    </source>
</evidence>
<keyword evidence="5" id="KW-0067">ATP-binding</keyword>
<dbReference type="Pfam" id="PF23007">
    <property type="entry name" value="DnaA_N-like_STI"/>
    <property type="match status" value="1"/>
</dbReference>
<keyword evidence="2" id="KW-0479">Metal-binding</keyword>
<feature type="compositionally biased region" description="Basic residues" evidence="6">
    <location>
        <begin position="1179"/>
        <end position="1193"/>
    </location>
</feature>
<feature type="compositionally biased region" description="Basic and acidic residues" evidence="6">
    <location>
        <begin position="1194"/>
        <end position="1203"/>
    </location>
</feature>
<protein>
    <recommendedName>
        <fullName evidence="7">STICHEL DnaA-N-like alpha-beta domain-containing protein</fullName>
    </recommendedName>
</protein>
<evidence type="ECO:0000313" key="9">
    <source>
        <dbReference type="Proteomes" id="UP000822688"/>
    </source>
</evidence>
<feature type="region of interest" description="Disordered" evidence="6">
    <location>
        <begin position="1174"/>
        <end position="1233"/>
    </location>
</feature>
<dbReference type="InterPro" id="IPR012763">
    <property type="entry name" value="DNA_pol_III_sug/sutau_N"/>
</dbReference>
<dbReference type="NCBIfam" id="TIGR02397">
    <property type="entry name" value="dnaX_nterm"/>
    <property type="match status" value="1"/>
</dbReference>
<evidence type="ECO:0000256" key="3">
    <source>
        <dbReference type="ARBA" id="ARBA00022741"/>
    </source>
</evidence>
<proteinExistence type="inferred from homology"/>
<dbReference type="GO" id="GO:0003887">
    <property type="term" value="F:DNA-directed DNA polymerase activity"/>
    <property type="evidence" value="ECO:0007669"/>
    <property type="project" value="InterPro"/>
</dbReference>
<feature type="region of interest" description="Disordered" evidence="6">
    <location>
        <begin position="310"/>
        <end position="405"/>
    </location>
</feature>
<feature type="region of interest" description="Disordered" evidence="6">
    <location>
        <begin position="906"/>
        <end position="943"/>
    </location>
</feature>
<keyword evidence="9" id="KW-1185">Reference proteome</keyword>
<dbReference type="GO" id="GO:0046872">
    <property type="term" value="F:metal ion binding"/>
    <property type="evidence" value="ECO:0007669"/>
    <property type="project" value="UniProtKB-KW"/>
</dbReference>
<comment type="similarity">
    <text evidence="1">Belongs to the DnaX/STICHEL family.</text>
</comment>
<dbReference type="InterPro" id="IPR050238">
    <property type="entry name" value="DNA_Rep/Repair_Clamp_Loader"/>
</dbReference>
<keyword evidence="3" id="KW-0547">Nucleotide-binding</keyword>
<dbReference type="GO" id="GO:0009360">
    <property type="term" value="C:DNA polymerase III complex"/>
    <property type="evidence" value="ECO:0007669"/>
    <property type="project" value="InterPro"/>
</dbReference>
<organism evidence="8 9">
    <name type="scientific">Ceratodon purpureus</name>
    <name type="common">Fire moss</name>
    <name type="synonym">Dicranum purpureum</name>
    <dbReference type="NCBI Taxonomy" id="3225"/>
    <lineage>
        <taxon>Eukaryota</taxon>
        <taxon>Viridiplantae</taxon>
        <taxon>Streptophyta</taxon>
        <taxon>Embryophyta</taxon>
        <taxon>Bryophyta</taxon>
        <taxon>Bryophytina</taxon>
        <taxon>Bryopsida</taxon>
        <taxon>Dicranidae</taxon>
        <taxon>Pseudoditrichales</taxon>
        <taxon>Ditrichaceae</taxon>
        <taxon>Ceratodon</taxon>
    </lineage>
</organism>
<feature type="region of interest" description="Disordered" evidence="6">
    <location>
        <begin position="1121"/>
        <end position="1158"/>
    </location>
</feature>
<feature type="region of interest" description="Disordered" evidence="6">
    <location>
        <begin position="529"/>
        <end position="555"/>
    </location>
</feature>
<dbReference type="GO" id="GO:0005663">
    <property type="term" value="C:DNA replication factor C complex"/>
    <property type="evidence" value="ECO:0007669"/>
    <property type="project" value="TreeGrafter"/>
</dbReference>
<dbReference type="InterPro" id="IPR054506">
    <property type="entry name" value="DnaA_N-like_STI"/>
</dbReference>
<feature type="domain" description="STICHEL DnaA-N-like alpha-beta" evidence="7">
    <location>
        <begin position="1021"/>
        <end position="1103"/>
    </location>
</feature>
<feature type="compositionally biased region" description="Basic residues" evidence="6">
    <location>
        <begin position="365"/>
        <end position="375"/>
    </location>
</feature>
<evidence type="ECO:0000313" key="8">
    <source>
        <dbReference type="EMBL" id="KAG0590994.1"/>
    </source>
</evidence>
<dbReference type="GO" id="GO:0006261">
    <property type="term" value="P:DNA-templated DNA replication"/>
    <property type="evidence" value="ECO:0007669"/>
    <property type="project" value="TreeGrafter"/>
</dbReference>
<feature type="compositionally biased region" description="Low complexity" evidence="6">
    <location>
        <begin position="89"/>
        <end position="104"/>
    </location>
</feature>
<feature type="compositionally biased region" description="Low complexity" evidence="6">
    <location>
        <begin position="911"/>
        <end position="924"/>
    </location>
</feature>
<dbReference type="GO" id="GO:0003689">
    <property type="term" value="F:DNA clamp loader activity"/>
    <property type="evidence" value="ECO:0007669"/>
    <property type="project" value="TreeGrafter"/>
</dbReference>
<dbReference type="Gene3D" id="3.40.50.300">
    <property type="entry name" value="P-loop containing nucleotide triphosphate hydrolases"/>
    <property type="match status" value="1"/>
</dbReference>
<dbReference type="PANTHER" id="PTHR11669">
    <property type="entry name" value="REPLICATION FACTOR C / DNA POLYMERASE III GAMMA-TAU SUBUNIT"/>
    <property type="match status" value="1"/>
</dbReference>
<accession>A0A8T0J517</accession>
<dbReference type="Proteomes" id="UP000822688">
    <property type="component" value="Chromosome 1"/>
</dbReference>
<comment type="caution">
    <text evidence="8">The sequence shown here is derived from an EMBL/GenBank/DDBJ whole genome shotgun (WGS) entry which is preliminary data.</text>
</comment>
<dbReference type="PANTHER" id="PTHR11669:SF0">
    <property type="entry name" value="PROTEIN STICHEL-LIKE 2"/>
    <property type="match status" value="1"/>
</dbReference>
<feature type="compositionally biased region" description="Basic residues" evidence="6">
    <location>
        <begin position="1217"/>
        <end position="1229"/>
    </location>
</feature>
<keyword evidence="4" id="KW-0862">Zinc</keyword>
<dbReference type="GO" id="GO:0006281">
    <property type="term" value="P:DNA repair"/>
    <property type="evidence" value="ECO:0007669"/>
    <property type="project" value="TreeGrafter"/>
</dbReference>
<gene>
    <name evidence="8" type="ORF">KC19_1G141400</name>
</gene>
<evidence type="ECO:0000256" key="6">
    <source>
        <dbReference type="SAM" id="MobiDB-lite"/>
    </source>
</evidence>
<evidence type="ECO:0000256" key="1">
    <source>
        <dbReference type="ARBA" id="ARBA00006360"/>
    </source>
</evidence>
<dbReference type="InterPro" id="IPR027417">
    <property type="entry name" value="P-loop_NTPase"/>
</dbReference>
<evidence type="ECO:0000256" key="4">
    <source>
        <dbReference type="ARBA" id="ARBA00022833"/>
    </source>
</evidence>
<dbReference type="SUPFAM" id="SSF52540">
    <property type="entry name" value="P-loop containing nucleoside triphosphate hydrolases"/>
    <property type="match status" value="1"/>
</dbReference>
<reference evidence="8" key="1">
    <citation type="submission" date="2020-06" db="EMBL/GenBank/DDBJ databases">
        <title>WGS assembly of Ceratodon purpureus strain R40.</title>
        <authorList>
            <person name="Carey S.B."/>
            <person name="Jenkins J."/>
            <person name="Shu S."/>
            <person name="Lovell J.T."/>
            <person name="Sreedasyam A."/>
            <person name="Maumus F."/>
            <person name="Tiley G.P."/>
            <person name="Fernandez-Pozo N."/>
            <person name="Barry K."/>
            <person name="Chen C."/>
            <person name="Wang M."/>
            <person name="Lipzen A."/>
            <person name="Daum C."/>
            <person name="Saski C.A."/>
            <person name="Payton A.C."/>
            <person name="Mcbreen J.C."/>
            <person name="Conrad R.E."/>
            <person name="Kollar L.M."/>
            <person name="Olsson S."/>
            <person name="Huttunen S."/>
            <person name="Landis J.B."/>
            <person name="Wickett N.J."/>
            <person name="Johnson M.G."/>
            <person name="Rensing S.A."/>
            <person name="Grimwood J."/>
            <person name="Schmutz J."/>
            <person name="Mcdaniel S.F."/>
        </authorList>
    </citation>
    <scope>NUCLEOTIDE SEQUENCE</scope>
    <source>
        <strain evidence="8">R40</strain>
    </source>
</reference>
<dbReference type="EMBL" id="CM026421">
    <property type="protein sequence ID" value="KAG0590994.1"/>
    <property type="molecule type" value="Genomic_DNA"/>
</dbReference>
<feature type="region of interest" description="Disordered" evidence="6">
    <location>
        <begin position="141"/>
        <end position="184"/>
    </location>
</feature>
<sequence>MSQRPHGKGVVSDSEGLATSDAERKQRSSKFHGEKHVHLTNNIHIRRHLHLQSHGTGGLMLDARRTTPQLPLLREVTALQKIRTLQDPGTSSGSATASSAGSSARRGHSKSVETFIGDPHRDAQALAIELSGKLAKSAEVSYASDGASSRVSRPQRGRVEKGIRVDNPPSKRGGKKMTAEERGNAKGYVEVPSKVDVRDRIKRIEQAFQDGSTTNTLSGELRKEGLIKELKERGRIQRDREIAERSKADTAILRSDERWEEGPARREELARRVIEERGSSISSLSQLLGAHYGSGRSAQQILLGMVDDEVDQRSSNHGESLFETDEDELSPMEREMTRPRPATLNPASPLHLASLSRGKEEFKRARNPRSRKTKPGSKGSRERNVNAPRPRSRNVNPGVIPPSSAIADDELDVSELPPQNGCGVQWDWSRIHKYGGKAFLDLTGLTCTAPESARRGDLEAMMAEQSLPVQSISSLDSDANALPLIIGEDAHDSDFAAGYIETGRSREVPQKLATKRKVSLQNAVKDVPVVEPASTSRSKEGLATPPPEGPRTLTQKYRPKNFRDIVGQSVVVKSLSTAIMKGKVAPVYLFMGPRGTGKTSAARVFAAGLNCESLDYVRRPCGICRECGTMALNRSADVREIDAASNADLASIRAAMGSFQPVGRYKVFIVEGCDSLSTDIWNAFLKVLEEPPTNVVFILITTDADQIPDTATSRCQKFNFSKVKEADIVTRLEILARKEDLDVEEGALALIAARSDGSLRDAEIRLDQVCLLDKVVSVELVRELVGLLPDTEILDLLDYALSADTMNTVRTLREVLACGVEPLSLVSQLGTLITDILAGSYDVHREIRGEGFFNRNFSVKEEQHRLRQALKILSESEKQLRVTSDRATWLTAALLQFAPDRSFLPSEANNSAAQSPLAPQSARPAPHHSLPRSDLPSMDEPEYQTQLGSSMELGQHTLEAYAESSQRRDSPEVKNAVSLSEQKLEEAWTREPQRVAVEYAGETSEARRASEAISLEFQVFRDEALDELWNRVLREITSRSLKHLLHTHGRLVAAGVAVDGSCAVVELEFDYPRDKHKAERSWRSICIAFQAVLSTAVELRIALSDMPPEEAEAARIGETMTDMQAGPSTPPKNTEIVTEDSNGDYSMRPGLSTLNPKQKEIAYDDDAYLREMQGVAPSRGHRKRGTKARKHRHATESLDKDPRPQQSPDGITPRRLPPSRRRKGKRSPKTAKTVIPVREMRLSSLEDSSFGGGEIWDSGPQLIMMDKQPGGEKKKLLSTMMEEPQSEIEDIRSARKRIWEQRSARLDVSQPAAIDRRTSTVDAQRGLPKESLRCWKRPSPQRVRKTRVKGLRKARGKALFLKMVPCSHSRITRNAPPAP</sequence>
<name>A0A8T0J517_CERPU</name>
<dbReference type="GO" id="GO:0005524">
    <property type="term" value="F:ATP binding"/>
    <property type="evidence" value="ECO:0007669"/>
    <property type="project" value="UniProtKB-KW"/>
</dbReference>
<feature type="region of interest" description="Disordered" evidence="6">
    <location>
        <begin position="1"/>
        <end position="37"/>
    </location>
</feature>
<dbReference type="Pfam" id="PF13177">
    <property type="entry name" value="DNA_pol3_delta2"/>
    <property type="match status" value="1"/>
</dbReference>
<dbReference type="Gene3D" id="1.10.8.60">
    <property type="match status" value="1"/>
</dbReference>
<feature type="compositionally biased region" description="Basic and acidic residues" evidence="6">
    <location>
        <begin position="21"/>
        <end position="37"/>
    </location>
</feature>